<proteinExistence type="predicted"/>
<reference evidence="1" key="1">
    <citation type="submission" date="2023-05" db="EMBL/GenBank/DDBJ databases">
        <authorList>
            <consortium name="ELIXIR-Norway"/>
        </authorList>
    </citation>
    <scope>NUCLEOTIDE SEQUENCE</scope>
</reference>
<protein>
    <submittedName>
        <fullName evidence="1">Uncharacterized protein</fullName>
    </submittedName>
</protein>
<name>A0AC59ZYI6_RANTA</name>
<sequence length="129" mass="14423">MHRVGRGPGLSKRPHVALTLQLRTGFENLWARGGRGPRGPPHTVTVTRMRSAVGELGCDTVIIYRTWNPPRRNPSRPSDAARKDPSQNDWPETTRKRIPSPYTRDHELRAEQSSGVPSPRCSRPGVSAR</sequence>
<evidence type="ECO:0000313" key="2">
    <source>
        <dbReference type="Proteomes" id="UP001162501"/>
    </source>
</evidence>
<evidence type="ECO:0000313" key="1">
    <source>
        <dbReference type="EMBL" id="CAN0531507.1"/>
    </source>
</evidence>
<reference evidence="1" key="2">
    <citation type="submission" date="2025-03" db="EMBL/GenBank/DDBJ databases">
        <authorList>
            <consortium name="ELIXIR-Norway"/>
            <consortium name="Elixir Norway"/>
        </authorList>
    </citation>
    <scope>NUCLEOTIDE SEQUENCE</scope>
</reference>
<organism evidence="1 2">
    <name type="scientific">Rangifer tarandus platyrhynchus</name>
    <name type="common">Svalbard reindeer</name>
    <dbReference type="NCBI Taxonomy" id="3082113"/>
    <lineage>
        <taxon>Eukaryota</taxon>
        <taxon>Metazoa</taxon>
        <taxon>Chordata</taxon>
        <taxon>Craniata</taxon>
        <taxon>Vertebrata</taxon>
        <taxon>Euteleostomi</taxon>
        <taxon>Mammalia</taxon>
        <taxon>Eutheria</taxon>
        <taxon>Laurasiatheria</taxon>
        <taxon>Artiodactyla</taxon>
        <taxon>Ruminantia</taxon>
        <taxon>Pecora</taxon>
        <taxon>Cervidae</taxon>
        <taxon>Odocoileinae</taxon>
        <taxon>Rangifer</taxon>
    </lineage>
</organism>
<dbReference type="Proteomes" id="UP001162501">
    <property type="component" value="Chromosome 5"/>
</dbReference>
<accession>A0AC59ZYI6</accession>
<gene>
    <name evidence="1" type="ORF">MRATA1EN22A_LOCUS24689</name>
</gene>
<dbReference type="EMBL" id="OX596089">
    <property type="protein sequence ID" value="CAN0531507.1"/>
    <property type="molecule type" value="Genomic_DNA"/>
</dbReference>